<sequence>MKHRRALVTHPRPSVTLPLAIVVHGHAVTHLGRAEPSAQRNRAELRHPQLIHFRGEQGTIPQSGTPLAHIRHRRHDRTRRMRIRRMHLRGDLIRPTQQATMPNRERCRHLRRSRPRRLRQTQRRADIFMNDVPNMATSHRLQHQTQNEPVVVDVLELGARFETRRLPHRQTETRLIRKRRLGEQQPQIQHVIEVTLLVEHIRPHHHQMTNLDLVGVSDPTQLKLRRIELVDRIL</sequence>
<accession>A0AAJ0QTB0</accession>
<evidence type="ECO:0000313" key="1">
    <source>
        <dbReference type="EMBL" id="KZA08387.1"/>
    </source>
</evidence>
<dbReference type="AlphaFoldDB" id="A0AAJ0QTB0"/>
<evidence type="ECO:0000313" key="2">
    <source>
        <dbReference type="Proteomes" id="UP000076296"/>
    </source>
</evidence>
<name>A0AAJ0QTB0_ACIBA</name>
<dbReference type="Proteomes" id="UP000076296">
    <property type="component" value="Unassembled WGS sequence"/>
</dbReference>
<dbReference type="EMBL" id="LRDT01000078">
    <property type="protein sequence ID" value="KZA08387.1"/>
    <property type="molecule type" value="Genomic_DNA"/>
</dbReference>
<organism evidence="1 2">
    <name type="scientific">Acinetobacter baumannii</name>
    <dbReference type="NCBI Taxonomy" id="470"/>
    <lineage>
        <taxon>Bacteria</taxon>
        <taxon>Pseudomonadati</taxon>
        <taxon>Pseudomonadota</taxon>
        <taxon>Gammaproteobacteria</taxon>
        <taxon>Moraxellales</taxon>
        <taxon>Moraxellaceae</taxon>
        <taxon>Acinetobacter</taxon>
        <taxon>Acinetobacter calcoaceticus/baumannii complex</taxon>
    </lineage>
</organism>
<protein>
    <submittedName>
        <fullName evidence="1">Uncharacterized protein</fullName>
    </submittedName>
</protein>
<gene>
    <name evidence="1" type="ORF">LV35_04179</name>
</gene>
<proteinExistence type="predicted"/>
<reference evidence="1 2" key="1">
    <citation type="submission" date="2016-01" db="EMBL/GenBank/DDBJ databases">
        <title>Draft sequences of Acinetobacter baumannii isolates from wounded military personnel.</title>
        <authorList>
            <person name="Arivett B.A."/>
            <person name="Fiester S.E."/>
            <person name="Ream D.C."/>
            <person name="Actis L.A."/>
        </authorList>
    </citation>
    <scope>NUCLEOTIDE SEQUENCE [LARGE SCALE GENOMIC DNA]</scope>
    <source>
        <strain evidence="1 2">AB2828</strain>
    </source>
</reference>
<comment type="caution">
    <text evidence="1">The sequence shown here is derived from an EMBL/GenBank/DDBJ whole genome shotgun (WGS) entry which is preliminary data.</text>
</comment>